<dbReference type="InterPro" id="IPR022496">
    <property type="entry name" value="T6A_TsaB"/>
</dbReference>
<accession>A0A094QG72</accession>
<gene>
    <name evidence="2" type="ORF">GM51_20100</name>
</gene>
<dbReference type="NCBIfam" id="TIGR03725">
    <property type="entry name" value="T6A_YeaZ"/>
    <property type="match status" value="1"/>
</dbReference>
<organism evidence="2">
    <name type="scientific">freshwater metagenome</name>
    <dbReference type="NCBI Taxonomy" id="449393"/>
    <lineage>
        <taxon>unclassified sequences</taxon>
        <taxon>metagenomes</taxon>
        <taxon>ecological metagenomes</taxon>
    </lineage>
</organism>
<dbReference type="GO" id="GO:0002949">
    <property type="term" value="P:tRNA threonylcarbamoyladenosine modification"/>
    <property type="evidence" value="ECO:0007669"/>
    <property type="project" value="InterPro"/>
</dbReference>
<dbReference type="InterPro" id="IPR043129">
    <property type="entry name" value="ATPase_NBD"/>
</dbReference>
<dbReference type="AlphaFoldDB" id="A0A094QG72"/>
<dbReference type="Gene3D" id="3.30.420.40">
    <property type="match status" value="2"/>
</dbReference>
<sequence>MTQVLLAIDTSAGTAVAVLVDGVVASESYDANSMQHAEQIGIQIQHVLEAAKKKSSDVSAVAVGVGPGPFTGLRVGIAAAKMFAEGVSAPIYGVGSLDAIAFANSLDQPTLVLTDARRSEVFLGLYHGKTSAGVPKALLGPGVKKQAELEVQLKAAGHNYLLANTQVSAANLGLLGLAQLAEGTANTSVVANYLRAPDAVPAKGKKVSG</sequence>
<dbReference type="PANTHER" id="PTHR11735:SF11">
    <property type="entry name" value="TRNA THREONYLCARBAMOYLADENOSINE BIOSYNTHESIS PROTEIN TSAB"/>
    <property type="match status" value="1"/>
</dbReference>
<evidence type="ECO:0000313" key="2">
    <source>
        <dbReference type="EMBL" id="KGA13321.1"/>
    </source>
</evidence>
<dbReference type="GO" id="GO:0005829">
    <property type="term" value="C:cytosol"/>
    <property type="evidence" value="ECO:0007669"/>
    <property type="project" value="TreeGrafter"/>
</dbReference>
<proteinExistence type="predicted"/>
<dbReference type="Pfam" id="PF00814">
    <property type="entry name" value="TsaD"/>
    <property type="match status" value="1"/>
</dbReference>
<name>A0A094QG72_9ZZZZ</name>
<dbReference type="PANTHER" id="PTHR11735">
    <property type="entry name" value="TRNA N6-ADENOSINE THREONYLCARBAMOYLTRANSFERASE"/>
    <property type="match status" value="1"/>
</dbReference>
<dbReference type="SUPFAM" id="SSF53067">
    <property type="entry name" value="Actin-like ATPase domain"/>
    <property type="match status" value="1"/>
</dbReference>
<dbReference type="EMBL" id="JNSL01000192">
    <property type="protein sequence ID" value="KGA13321.1"/>
    <property type="molecule type" value="Genomic_DNA"/>
</dbReference>
<evidence type="ECO:0000259" key="1">
    <source>
        <dbReference type="Pfam" id="PF00814"/>
    </source>
</evidence>
<comment type="caution">
    <text evidence="2">The sequence shown here is derived from an EMBL/GenBank/DDBJ whole genome shotgun (WGS) entry which is preliminary data.</text>
</comment>
<dbReference type="InterPro" id="IPR000905">
    <property type="entry name" value="Gcp-like_dom"/>
</dbReference>
<reference evidence="2" key="1">
    <citation type="submission" date="2014-06" db="EMBL/GenBank/DDBJ databases">
        <title>Key roles for freshwater Actinobacteria revealed by deep metagenomic sequencing.</title>
        <authorList>
            <person name="Ghai R."/>
            <person name="Mizuno C.M."/>
            <person name="Picazo A."/>
            <person name="Camacho A."/>
            <person name="Rodriguez-Valera F."/>
        </authorList>
    </citation>
    <scope>NUCLEOTIDE SEQUENCE</scope>
</reference>
<protein>
    <recommendedName>
        <fullName evidence="1">Gcp-like domain-containing protein</fullName>
    </recommendedName>
</protein>
<feature type="domain" description="Gcp-like" evidence="1">
    <location>
        <begin position="33"/>
        <end position="126"/>
    </location>
</feature>